<dbReference type="GO" id="GO:0008017">
    <property type="term" value="F:microtubule binding"/>
    <property type="evidence" value="ECO:0007669"/>
    <property type="project" value="InterPro"/>
</dbReference>
<keyword evidence="7" id="KW-1185">Reference proteome</keyword>
<dbReference type="Pfam" id="PF02187">
    <property type="entry name" value="GAS2"/>
    <property type="match status" value="1"/>
</dbReference>
<feature type="compositionally biased region" description="Low complexity" evidence="4">
    <location>
        <begin position="462"/>
        <end position="471"/>
    </location>
</feature>
<dbReference type="AlphaFoldDB" id="A0A8K0K5P6"/>
<dbReference type="GO" id="GO:0005884">
    <property type="term" value="C:actin filament"/>
    <property type="evidence" value="ECO:0007669"/>
    <property type="project" value="TreeGrafter"/>
</dbReference>
<feature type="compositionally biased region" description="Polar residues" evidence="4">
    <location>
        <begin position="380"/>
        <end position="389"/>
    </location>
</feature>
<feature type="compositionally biased region" description="Polar residues" evidence="4">
    <location>
        <begin position="239"/>
        <end position="254"/>
    </location>
</feature>
<protein>
    <recommendedName>
        <fullName evidence="5">GAR domain-containing protein</fullName>
    </recommendedName>
</protein>
<dbReference type="GO" id="GO:0008093">
    <property type="term" value="F:cytoskeletal anchor activity"/>
    <property type="evidence" value="ECO:0007669"/>
    <property type="project" value="TreeGrafter"/>
</dbReference>
<dbReference type="GO" id="GO:1904825">
    <property type="term" value="P:protein localization to microtubule plus-end"/>
    <property type="evidence" value="ECO:0007669"/>
    <property type="project" value="TreeGrafter"/>
</dbReference>
<reference evidence="6" key="1">
    <citation type="submission" date="2013-04" db="EMBL/GenBank/DDBJ databases">
        <authorList>
            <person name="Qu J."/>
            <person name="Murali S.C."/>
            <person name="Bandaranaike D."/>
            <person name="Bellair M."/>
            <person name="Blankenburg K."/>
            <person name="Chao H."/>
            <person name="Dinh H."/>
            <person name="Doddapaneni H."/>
            <person name="Downs B."/>
            <person name="Dugan-Rocha S."/>
            <person name="Elkadiri S."/>
            <person name="Gnanaolivu R.D."/>
            <person name="Hernandez B."/>
            <person name="Javaid M."/>
            <person name="Jayaseelan J.C."/>
            <person name="Lee S."/>
            <person name="Li M."/>
            <person name="Ming W."/>
            <person name="Munidasa M."/>
            <person name="Muniz J."/>
            <person name="Nguyen L."/>
            <person name="Ongeri F."/>
            <person name="Osuji N."/>
            <person name="Pu L.-L."/>
            <person name="Puazo M."/>
            <person name="Qu C."/>
            <person name="Quiroz J."/>
            <person name="Raj R."/>
            <person name="Weissenberger G."/>
            <person name="Xin Y."/>
            <person name="Zou X."/>
            <person name="Han Y."/>
            <person name="Richards S."/>
            <person name="Worley K."/>
            <person name="Muzny D."/>
            <person name="Gibbs R."/>
        </authorList>
    </citation>
    <scope>NUCLEOTIDE SEQUENCE</scope>
    <source>
        <strain evidence="6">Sampled in the wild</strain>
    </source>
</reference>
<dbReference type="GO" id="GO:0001725">
    <property type="term" value="C:stress fiber"/>
    <property type="evidence" value="ECO:0007669"/>
    <property type="project" value="TreeGrafter"/>
</dbReference>
<dbReference type="SMART" id="SM00243">
    <property type="entry name" value="GAS2"/>
    <property type="match status" value="1"/>
</dbReference>
<feature type="compositionally biased region" description="Low complexity" evidence="4">
    <location>
        <begin position="296"/>
        <end position="313"/>
    </location>
</feature>
<feature type="region of interest" description="Disordered" evidence="4">
    <location>
        <begin position="419"/>
        <end position="523"/>
    </location>
</feature>
<feature type="compositionally biased region" description="Basic and acidic residues" evidence="4">
    <location>
        <begin position="333"/>
        <end position="364"/>
    </location>
</feature>
<keyword evidence="3" id="KW-0206">Cytoskeleton</keyword>
<dbReference type="InterPro" id="IPR036534">
    <property type="entry name" value="GAR_dom_sf"/>
</dbReference>
<dbReference type="GO" id="GO:0005737">
    <property type="term" value="C:cytoplasm"/>
    <property type="evidence" value="ECO:0007669"/>
    <property type="project" value="TreeGrafter"/>
</dbReference>
<dbReference type="Gene3D" id="3.30.920.20">
    <property type="entry name" value="Gas2-like domain"/>
    <property type="match status" value="1"/>
</dbReference>
<evidence type="ECO:0000256" key="1">
    <source>
        <dbReference type="ARBA" id="ARBA00004245"/>
    </source>
</evidence>
<evidence type="ECO:0000313" key="6">
    <source>
        <dbReference type="EMBL" id="KAG8228879.1"/>
    </source>
</evidence>
<sequence length="607" mass="65203">MLKRRGSSRRRLFLGSGEEADCEEEEEEEEDEEEDYLVQCGPVPQIVTNDLKSLDEMVRELVERCSCPTQFPMVRVSEGKYRIGDTKVLIFVRILRKHVMVRVGGGWDTFALSSRLILRNTPAIELGSAVVHYDRSPASPPRTRRSSTSSVGSVGGGGLSPCVVPGRRSLAGPEAERGRDEGRDTRSKRSRSRSPYHLSGTPATADPRRSPARRSPARLIAPPSQPAAPETEPLRLSAGNVQTVTAVTVASCDSSGDEGYRSLQGPRRSGEEEEEEEGEGKGTRAADETEGRSDSRLATASSSDCSSTLSAEDSGAHRTTIAPTAHSVARRSPAVERRSPAPERRSPAVERRTGKPSDTEEPRRLRIIAPAPPPPPPPRSNTSRMTRSRSAGGDAGLAAAERHVMVNRSVRLKASPIDDEVDGISRGKNTWSGRCGPRSRPALTADTFRRPNGSSSPPAPAPRRSLPASLACGSQSAPPRRRAWASGTGMQPQSTAARTHNVDVRRHKGSLPASLQPSPTRAPEVAPLLEQMLRETTAEGEEDAKVLLQMRELIRRYAAIVEGKLAEGGGGATAQDGAPRTPTPSPRKDSKPGSRIPAPTFYGAPCS</sequence>
<comment type="subcellular location">
    <subcellularLocation>
        <location evidence="1">Cytoplasm</location>
        <location evidence="1">Cytoskeleton</location>
    </subcellularLocation>
</comment>
<dbReference type="PROSITE" id="PS51460">
    <property type="entry name" value="GAR"/>
    <property type="match status" value="1"/>
</dbReference>
<dbReference type="OrthoDB" id="206130at2759"/>
<comment type="caution">
    <text evidence="6">The sequence shown here is derived from an EMBL/GenBank/DDBJ whole genome shotgun (WGS) entry which is preliminary data.</text>
</comment>
<evidence type="ECO:0000256" key="2">
    <source>
        <dbReference type="ARBA" id="ARBA00022490"/>
    </source>
</evidence>
<evidence type="ECO:0000313" key="7">
    <source>
        <dbReference type="Proteomes" id="UP000792457"/>
    </source>
</evidence>
<evidence type="ECO:0000256" key="3">
    <source>
        <dbReference type="ARBA" id="ARBA00023212"/>
    </source>
</evidence>
<feature type="region of interest" description="Disordered" evidence="4">
    <location>
        <begin position="565"/>
        <end position="607"/>
    </location>
</feature>
<accession>A0A8K0K5P6</accession>
<dbReference type="GO" id="GO:0001578">
    <property type="term" value="P:microtubule bundle formation"/>
    <property type="evidence" value="ECO:0007669"/>
    <property type="project" value="TreeGrafter"/>
</dbReference>
<feature type="region of interest" description="Disordered" evidence="4">
    <location>
        <begin position="133"/>
        <end position="402"/>
    </location>
</feature>
<gene>
    <name evidence="6" type="ORF">J437_LFUL007616</name>
</gene>
<dbReference type="GO" id="GO:0031110">
    <property type="term" value="P:regulation of microtubule polymerization or depolymerization"/>
    <property type="evidence" value="ECO:0007669"/>
    <property type="project" value="TreeGrafter"/>
</dbReference>
<dbReference type="PANTHER" id="PTHR46756:SF18">
    <property type="entry name" value="GAS2-LIKE PROTEIN PICKLED EGGS"/>
    <property type="match status" value="1"/>
</dbReference>
<organism evidence="6 7">
    <name type="scientific">Ladona fulva</name>
    <name type="common">Scarce chaser dragonfly</name>
    <name type="synonym">Libellula fulva</name>
    <dbReference type="NCBI Taxonomy" id="123851"/>
    <lineage>
        <taxon>Eukaryota</taxon>
        <taxon>Metazoa</taxon>
        <taxon>Ecdysozoa</taxon>
        <taxon>Arthropoda</taxon>
        <taxon>Hexapoda</taxon>
        <taxon>Insecta</taxon>
        <taxon>Pterygota</taxon>
        <taxon>Palaeoptera</taxon>
        <taxon>Odonata</taxon>
        <taxon>Epiprocta</taxon>
        <taxon>Anisoptera</taxon>
        <taxon>Libelluloidea</taxon>
        <taxon>Libellulidae</taxon>
        <taxon>Ladona</taxon>
    </lineage>
</organism>
<feature type="compositionally biased region" description="Polar residues" evidence="4">
    <location>
        <begin position="488"/>
        <end position="498"/>
    </location>
</feature>
<feature type="compositionally biased region" description="Basic and acidic residues" evidence="4">
    <location>
        <begin position="174"/>
        <end position="187"/>
    </location>
</feature>
<dbReference type="GO" id="GO:0035371">
    <property type="term" value="C:microtubule plus-end"/>
    <property type="evidence" value="ECO:0007669"/>
    <property type="project" value="TreeGrafter"/>
</dbReference>
<dbReference type="InterPro" id="IPR003108">
    <property type="entry name" value="GAR_dom"/>
</dbReference>
<dbReference type="GO" id="GO:0051015">
    <property type="term" value="F:actin filament binding"/>
    <property type="evidence" value="ECO:0007669"/>
    <property type="project" value="TreeGrafter"/>
</dbReference>
<dbReference type="SUPFAM" id="SSF143575">
    <property type="entry name" value="GAS2 domain-like"/>
    <property type="match status" value="1"/>
</dbReference>
<dbReference type="Proteomes" id="UP000792457">
    <property type="component" value="Unassembled WGS sequence"/>
</dbReference>
<dbReference type="PANTHER" id="PTHR46756">
    <property type="entry name" value="TRANSGELIN"/>
    <property type="match status" value="1"/>
</dbReference>
<proteinExistence type="predicted"/>
<keyword evidence="2" id="KW-0963">Cytoplasm</keyword>
<dbReference type="EMBL" id="KZ308393">
    <property type="protein sequence ID" value="KAG8228879.1"/>
    <property type="molecule type" value="Genomic_DNA"/>
</dbReference>
<dbReference type="GO" id="GO:0051764">
    <property type="term" value="P:actin crosslink formation"/>
    <property type="evidence" value="ECO:0007669"/>
    <property type="project" value="TreeGrafter"/>
</dbReference>
<evidence type="ECO:0000259" key="5">
    <source>
        <dbReference type="PROSITE" id="PS51460"/>
    </source>
</evidence>
<evidence type="ECO:0000256" key="4">
    <source>
        <dbReference type="SAM" id="MobiDB-lite"/>
    </source>
</evidence>
<reference evidence="6" key="2">
    <citation type="submission" date="2017-10" db="EMBL/GenBank/DDBJ databases">
        <title>Ladona fulva Genome sequencing and assembly.</title>
        <authorList>
            <person name="Murali S."/>
            <person name="Richards S."/>
            <person name="Bandaranaike D."/>
            <person name="Bellair M."/>
            <person name="Blankenburg K."/>
            <person name="Chao H."/>
            <person name="Dinh H."/>
            <person name="Doddapaneni H."/>
            <person name="Dugan-Rocha S."/>
            <person name="Elkadiri S."/>
            <person name="Gnanaolivu R."/>
            <person name="Hernandez B."/>
            <person name="Skinner E."/>
            <person name="Javaid M."/>
            <person name="Lee S."/>
            <person name="Li M."/>
            <person name="Ming W."/>
            <person name="Munidasa M."/>
            <person name="Muniz J."/>
            <person name="Nguyen L."/>
            <person name="Hughes D."/>
            <person name="Osuji N."/>
            <person name="Pu L.-L."/>
            <person name="Puazo M."/>
            <person name="Qu C."/>
            <person name="Quiroz J."/>
            <person name="Raj R."/>
            <person name="Weissenberger G."/>
            <person name="Xin Y."/>
            <person name="Zou X."/>
            <person name="Han Y."/>
            <person name="Worley K."/>
            <person name="Muzny D."/>
            <person name="Gibbs R."/>
        </authorList>
    </citation>
    <scope>NUCLEOTIDE SEQUENCE</scope>
    <source>
        <strain evidence="6">Sampled in the wild</strain>
    </source>
</reference>
<feature type="compositionally biased region" description="Pro residues" evidence="4">
    <location>
        <begin position="370"/>
        <end position="379"/>
    </location>
</feature>
<feature type="compositionally biased region" description="Basic and acidic residues" evidence="4">
    <location>
        <begin position="279"/>
        <end position="295"/>
    </location>
</feature>
<feature type="domain" description="GAR" evidence="5">
    <location>
        <begin position="49"/>
        <end position="121"/>
    </location>
</feature>
<name>A0A8K0K5P6_LADFU</name>